<evidence type="ECO:0000256" key="4">
    <source>
        <dbReference type="ARBA" id="ARBA00023136"/>
    </source>
</evidence>
<dbReference type="PRINTS" id="PR01036">
    <property type="entry name" value="TCRTETB"/>
</dbReference>
<dbReference type="InterPro" id="IPR011701">
    <property type="entry name" value="MFS"/>
</dbReference>
<name>A0A1H3NMF9_9PSEU</name>
<evidence type="ECO:0000256" key="2">
    <source>
        <dbReference type="ARBA" id="ARBA00022692"/>
    </source>
</evidence>
<accession>A0A1H3NMF9</accession>
<keyword evidence="4 5" id="KW-0472">Membrane</keyword>
<evidence type="ECO:0000256" key="1">
    <source>
        <dbReference type="ARBA" id="ARBA00004651"/>
    </source>
</evidence>
<dbReference type="EMBL" id="FNOK01000038">
    <property type="protein sequence ID" value="SDY89978.1"/>
    <property type="molecule type" value="Genomic_DNA"/>
</dbReference>
<proteinExistence type="predicted"/>
<feature type="transmembrane region" description="Helical" evidence="5">
    <location>
        <begin position="204"/>
        <end position="225"/>
    </location>
</feature>
<evidence type="ECO:0000256" key="5">
    <source>
        <dbReference type="SAM" id="Phobius"/>
    </source>
</evidence>
<dbReference type="InterPro" id="IPR036259">
    <property type="entry name" value="MFS_trans_sf"/>
</dbReference>
<dbReference type="Proteomes" id="UP000199529">
    <property type="component" value="Unassembled WGS sequence"/>
</dbReference>
<feature type="transmembrane region" description="Helical" evidence="5">
    <location>
        <begin position="231"/>
        <end position="249"/>
    </location>
</feature>
<dbReference type="GO" id="GO:0022857">
    <property type="term" value="F:transmembrane transporter activity"/>
    <property type="evidence" value="ECO:0007669"/>
    <property type="project" value="InterPro"/>
</dbReference>
<keyword evidence="3 5" id="KW-1133">Transmembrane helix</keyword>
<feature type="transmembrane region" description="Helical" evidence="5">
    <location>
        <begin position="53"/>
        <end position="73"/>
    </location>
</feature>
<dbReference type="GO" id="GO:0005886">
    <property type="term" value="C:plasma membrane"/>
    <property type="evidence" value="ECO:0007669"/>
    <property type="project" value="UniProtKB-SubCell"/>
</dbReference>
<evidence type="ECO:0000313" key="8">
    <source>
        <dbReference type="Proteomes" id="UP000199529"/>
    </source>
</evidence>
<evidence type="ECO:0000313" key="7">
    <source>
        <dbReference type="EMBL" id="SDY89978.1"/>
    </source>
</evidence>
<feature type="transmembrane region" description="Helical" evidence="5">
    <location>
        <begin position="270"/>
        <end position="291"/>
    </location>
</feature>
<feature type="transmembrane region" description="Helical" evidence="5">
    <location>
        <begin position="433"/>
        <end position="451"/>
    </location>
</feature>
<feature type="transmembrane region" description="Helical" evidence="5">
    <location>
        <begin position="297"/>
        <end position="314"/>
    </location>
</feature>
<feature type="transmembrane region" description="Helical" evidence="5">
    <location>
        <begin position="172"/>
        <end position="192"/>
    </location>
</feature>
<comment type="subcellular location">
    <subcellularLocation>
        <location evidence="1">Cell membrane</location>
        <topology evidence="1">Multi-pass membrane protein</topology>
    </subcellularLocation>
</comment>
<feature type="transmembrane region" description="Helical" evidence="5">
    <location>
        <begin position="146"/>
        <end position="166"/>
    </location>
</feature>
<dbReference type="PROSITE" id="PS50850">
    <property type="entry name" value="MFS"/>
    <property type="match status" value="1"/>
</dbReference>
<evidence type="ECO:0000259" key="6">
    <source>
        <dbReference type="PROSITE" id="PS50850"/>
    </source>
</evidence>
<sequence>MENSPDAGSWRELGGHLSTAVVLAGGVLVGAVNIYVAASLLPTAVGDIGGEPLYAWNMTAFLVAQVVATMFVGRLLSRRGDAGSYLIGFGVFAGGSLVCAVAPAMPVLLVGRGIQGLGAGLLTGLGFAMIRSALPPHLWSRGSALVSAMFGVGNFVGPALGGLFAQFGSWRLAFVVLAAVSVVIAAFAPRALPRSERDEHATPVPVRSLVLVVGAVGAVSVAGILSNATAMTAFILLGLALVAAFLVAEKRAAGRVLPRSTFQSGSALRWVFLTIALLASGVAVETFLPLFGQHLGGLPPVAAGFFAAALSFGWSASQIASSSASRERTIRRLQVAGPAALAAGFAVLALLQQDDAPLLVVLAWLPVLVAGGAGIGIAMPHLSVAAMASTDDPGEGRKTAAAIATVLTMSTAFGAAVTGLLVNLGAPSMVASARYLLIGFAAIAAIGIFTARRADDVARSREKADVRR</sequence>
<organism evidence="7 8">
    <name type="scientific">Saccharopolyspora shandongensis</name>
    <dbReference type="NCBI Taxonomy" id="418495"/>
    <lineage>
        <taxon>Bacteria</taxon>
        <taxon>Bacillati</taxon>
        <taxon>Actinomycetota</taxon>
        <taxon>Actinomycetes</taxon>
        <taxon>Pseudonocardiales</taxon>
        <taxon>Pseudonocardiaceae</taxon>
        <taxon>Saccharopolyspora</taxon>
    </lineage>
</organism>
<keyword evidence="2 5" id="KW-0812">Transmembrane</keyword>
<evidence type="ECO:0000256" key="3">
    <source>
        <dbReference type="ARBA" id="ARBA00022989"/>
    </source>
</evidence>
<gene>
    <name evidence="7" type="ORF">SAMN05216215_103862</name>
</gene>
<feature type="transmembrane region" description="Helical" evidence="5">
    <location>
        <begin position="400"/>
        <end position="421"/>
    </location>
</feature>
<feature type="transmembrane region" description="Helical" evidence="5">
    <location>
        <begin position="114"/>
        <end position="134"/>
    </location>
</feature>
<dbReference type="RefSeq" id="WP_093272493.1">
    <property type="nucleotide sequence ID" value="NZ_FNOK01000038.1"/>
</dbReference>
<dbReference type="Gene3D" id="1.20.1720.10">
    <property type="entry name" value="Multidrug resistance protein D"/>
    <property type="match status" value="1"/>
</dbReference>
<dbReference type="SUPFAM" id="SSF103473">
    <property type="entry name" value="MFS general substrate transporter"/>
    <property type="match status" value="1"/>
</dbReference>
<feature type="transmembrane region" description="Helical" evidence="5">
    <location>
        <begin position="85"/>
        <end position="108"/>
    </location>
</feature>
<feature type="domain" description="Major facilitator superfamily (MFS) profile" evidence="6">
    <location>
        <begin position="19"/>
        <end position="456"/>
    </location>
</feature>
<feature type="transmembrane region" description="Helical" evidence="5">
    <location>
        <begin position="20"/>
        <end position="41"/>
    </location>
</feature>
<protein>
    <submittedName>
        <fullName evidence="7">Major Facilitator Superfamily protein</fullName>
    </submittedName>
</protein>
<dbReference type="AlphaFoldDB" id="A0A1H3NMF9"/>
<keyword evidence="8" id="KW-1185">Reference proteome</keyword>
<dbReference type="InterPro" id="IPR020846">
    <property type="entry name" value="MFS_dom"/>
</dbReference>
<feature type="transmembrane region" description="Helical" evidence="5">
    <location>
        <begin position="358"/>
        <end position="379"/>
    </location>
</feature>
<dbReference type="STRING" id="418495.SAMN05216215_103862"/>
<reference evidence="8" key="1">
    <citation type="submission" date="2016-10" db="EMBL/GenBank/DDBJ databases">
        <authorList>
            <person name="Varghese N."/>
            <person name="Submissions S."/>
        </authorList>
    </citation>
    <scope>NUCLEOTIDE SEQUENCE [LARGE SCALE GENOMIC DNA]</scope>
    <source>
        <strain evidence="8">CGMCC 4.3530</strain>
    </source>
</reference>
<feature type="transmembrane region" description="Helical" evidence="5">
    <location>
        <begin position="335"/>
        <end position="352"/>
    </location>
</feature>
<dbReference type="PANTHER" id="PTHR23501:SF154">
    <property type="entry name" value="MULTIDRUG-EFFLUX TRANSPORTER RV1634-RELATED"/>
    <property type="match status" value="1"/>
</dbReference>
<dbReference type="PANTHER" id="PTHR23501">
    <property type="entry name" value="MAJOR FACILITATOR SUPERFAMILY"/>
    <property type="match status" value="1"/>
</dbReference>
<dbReference type="Gene3D" id="1.20.1250.20">
    <property type="entry name" value="MFS general substrate transporter like domains"/>
    <property type="match status" value="1"/>
</dbReference>
<dbReference type="Pfam" id="PF07690">
    <property type="entry name" value="MFS_1"/>
    <property type="match status" value="1"/>
</dbReference>
<dbReference type="OrthoDB" id="3503984at2"/>